<dbReference type="InterPro" id="IPR006563">
    <property type="entry name" value="POX_dom"/>
</dbReference>
<protein>
    <recommendedName>
        <fullName evidence="10">Homeobox domain-containing protein</fullName>
    </recommendedName>
</protein>
<dbReference type="Proteomes" id="UP001497512">
    <property type="component" value="Chromosome 3"/>
</dbReference>
<proteinExistence type="inferred from homology"/>
<feature type="domain" description="Homeobox" evidence="10">
    <location>
        <begin position="288"/>
        <end position="351"/>
    </location>
</feature>
<evidence type="ECO:0000313" key="12">
    <source>
        <dbReference type="Proteomes" id="UP001497512"/>
    </source>
</evidence>
<dbReference type="InterPro" id="IPR008422">
    <property type="entry name" value="KN_HD"/>
</dbReference>
<sequence>MVSGPKAEGTMPAPSSPFGLSTHDCNRDNDSGSAVFFSTTASSSIQQAEAEQLYYVQTPDFPHSCCSEDASGVTIVYTTAAPGSGRAGEQLPPLHEIEFCSSGSRSSSPADTISRITNCFPTSKFLRAAQELLVEVCRMCQGISSPQVPLISYHAQYITQSPVDAARKENRETLLLKKDDLMMILNEVEARHKRYREHFRVMMNNFNAQAGAETATPYLDLAFQTMSCQFRAVRDATNKQLRMVRRALGEEHVFRPGSGETSRHYQIPHDQWNCQQQAVQVMGTPQQHHSWRPQRGLPERAVTILRDWMTKNFLHPYPNDADKLLLAKQTCLTRSQVSNWFINARVRLWKPMVEELYMEEQRIAAQEVNARRQLAETSGVPSKSLELFRRKLY</sequence>
<feature type="region of interest" description="Disordered" evidence="9">
    <location>
        <begin position="1"/>
        <end position="24"/>
    </location>
</feature>
<dbReference type="InterPro" id="IPR009057">
    <property type="entry name" value="Homeodomain-like_sf"/>
</dbReference>
<dbReference type="Pfam" id="PF07526">
    <property type="entry name" value="POX"/>
    <property type="match status" value="1"/>
</dbReference>
<keyword evidence="12" id="KW-1185">Reference proteome</keyword>
<evidence type="ECO:0000256" key="8">
    <source>
        <dbReference type="PROSITE-ProRule" id="PRU00108"/>
    </source>
</evidence>
<dbReference type="InterPro" id="IPR050224">
    <property type="entry name" value="TALE_homeobox"/>
</dbReference>
<evidence type="ECO:0000256" key="2">
    <source>
        <dbReference type="ARBA" id="ARBA00006454"/>
    </source>
</evidence>
<reference evidence="11" key="1">
    <citation type="submission" date="2024-02" db="EMBL/GenBank/DDBJ databases">
        <authorList>
            <consortium name="ELIXIR-Norway"/>
            <consortium name="Elixir Norway"/>
        </authorList>
    </citation>
    <scope>NUCLEOTIDE SEQUENCE</scope>
</reference>
<dbReference type="Pfam" id="PF05920">
    <property type="entry name" value="Homeobox_KN"/>
    <property type="match status" value="1"/>
</dbReference>
<evidence type="ECO:0000256" key="6">
    <source>
        <dbReference type="ARBA" id="ARBA00023163"/>
    </source>
</evidence>
<gene>
    <name evidence="11" type="ORF">CSSPTR1EN2_LOCUS14723</name>
</gene>
<evidence type="ECO:0000256" key="4">
    <source>
        <dbReference type="ARBA" id="ARBA00023125"/>
    </source>
</evidence>
<accession>A0ABP0UE20</accession>
<dbReference type="SMART" id="SM00389">
    <property type="entry name" value="HOX"/>
    <property type="match status" value="1"/>
</dbReference>
<dbReference type="PANTHER" id="PTHR11850">
    <property type="entry name" value="HOMEOBOX PROTEIN TRANSCRIPTION FACTORS"/>
    <property type="match status" value="1"/>
</dbReference>
<dbReference type="SMART" id="SM00574">
    <property type="entry name" value="POX"/>
    <property type="match status" value="1"/>
</dbReference>
<dbReference type="PROSITE" id="PS50071">
    <property type="entry name" value="HOMEOBOX_2"/>
    <property type="match status" value="1"/>
</dbReference>
<name>A0ABP0UE20_9BRYO</name>
<feature type="DNA-binding region" description="Homeobox" evidence="8">
    <location>
        <begin position="290"/>
        <end position="352"/>
    </location>
</feature>
<evidence type="ECO:0000256" key="5">
    <source>
        <dbReference type="ARBA" id="ARBA00023155"/>
    </source>
</evidence>
<keyword evidence="3" id="KW-0805">Transcription regulation</keyword>
<dbReference type="CDD" id="cd00086">
    <property type="entry name" value="homeodomain"/>
    <property type="match status" value="1"/>
</dbReference>
<keyword evidence="7 8" id="KW-0539">Nucleus</keyword>
<dbReference type="EMBL" id="OZ019895">
    <property type="protein sequence ID" value="CAK9219654.1"/>
    <property type="molecule type" value="Genomic_DNA"/>
</dbReference>
<evidence type="ECO:0000256" key="3">
    <source>
        <dbReference type="ARBA" id="ARBA00023015"/>
    </source>
</evidence>
<keyword evidence="6" id="KW-0804">Transcription</keyword>
<keyword evidence="4 8" id="KW-0238">DNA-binding</keyword>
<organism evidence="11 12">
    <name type="scientific">Sphagnum troendelagicum</name>
    <dbReference type="NCBI Taxonomy" id="128251"/>
    <lineage>
        <taxon>Eukaryota</taxon>
        <taxon>Viridiplantae</taxon>
        <taxon>Streptophyta</taxon>
        <taxon>Embryophyta</taxon>
        <taxon>Bryophyta</taxon>
        <taxon>Sphagnophytina</taxon>
        <taxon>Sphagnopsida</taxon>
        <taxon>Sphagnales</taxon>
        <taxon>Sphagnaceae</taxon>
        <taxon>Sphagnum</taxon>
    </lineage>
</organism>
<dbReference type="InterPro" id="IPR001356">
    <property type="entry name" value="HD"/>
</dbReference>
<evidence type="ECO:0000256" key="9">
    <source>
        <dbReference type="SAM" id="MobiDB-lite"/>
    </source>
</evidence>
<evidence type="ECO:0000259" key="10">
    <source>
        <dbReference type="PROSITE" id="PS50071"/>
    </source>
</evidence>
<dbReference type="SUPFAM" id="SSF46689">
    <property type="entry name" value="Homeodomain-like"/>
    <property type="match status" value="1"/>
</dbReference>
<keyword evidence="5 8" id="KW-0371">Homeobox</keyword>
<comment type="subcellular location">
    <subcellularLocation>
        <location evidence="1 8">Nucleus</location>
    </subcellularLocation>
</comment>
<evidence type="ECO:0000256" key="7">
    <source>
        <dbReference type="ARBA" id="ARBA00023242"/>
    </source>
</evidence>
<evidence type="ECO:0000256" key="1">
    <source>
        <dbReference type="ARBA" id="ARBA00004123"/>
    </source>
</evidence>
<evidence type="ECO:0000313" key="11">
    <source>
        <dbReference type="EMBL" id="CAK9219654.1"/>
    </source>
</evidence>
<dbReference type="Gene3D" id="1.10.10.60">
    <property type="entry name" value="Homeodomain-like"/>
    <property type="match status" value="1"/>
</dbReference>
<comment type="similarity">
    <text evidence="2">Belongs to the TALE/BELL homeobox family.</text>
</comment>